<evidence type="ECO:0000259" key="1">
    <source>
        <dbReference type="Pfam" id="PF06985"/>
    </source>
</evidence>
<name>A0A8H7AIQ2_9EURO</name>
<dbReference type="Pfam" id="PF06985">
    <property type="entry name" value="HET"/>
    <property type="match status" value="1"/>
</dbReference>
<keyword evidence="3" id="KW-1185">Reference proteome</keyword>
<dbReference type="EMBL" id="JAACFV010000062">
    <property type="protein sequence ID" value="KAF7507841.1"/>
    <property type="molecule type" value="Genomic_DNA"/>
</dbReference>
<evidence type="ECO:0000313" key="3">
    <source>
        <dbReference type="Proteomes" id="UP000606974"/>
    </source>
</evidence>
<protein>
    <recommendedName>
        <fullName evidence="1">Heterokaryon incompatibility domain-containing protein</fullName>
    </recommendedName>
</protein>
<organism evidence="2 3">
    <name type="scientific">Endocarpon pusillum</name>
    <dbReference type="NCBI Taxonomy" id="364733"/>
    <lineage>
        <taxon>Eukaryota</taxon>
        <taxon>Fungi</taxon>
        <taxon>Dikarya</taxon>
        <taxon>Ascomycota</taxon>
        <taxon>Pezizomycotina</taxon>
        <taxon>Eurotiomycetes</taxon>
        <taxon>Chaetothyriomycetidae</taxon>
        <taxon>Verrucariales</taxon>
        <taxon>Verrucariaceae</taxon>
        <taxon>Endocarpon</taxon>
    </lineage>
</organism>
<dbReference type="AlphaFoldDB" id="A0A8H7AIQ2"/>
<sequence>MDTAGWDEPQEGLTSFGLGSCTVCEDLDFDNYPIELEADPLRSKIVRLRNLYASGKSGCEVCAILSEGISSSISEDVPQKANVRITLRLEASTLVEVVWRTDAINRRVKLEFYTRRNLPSAYPAFGFARDVPAQLDLPSCMDFLHKHIKDCNEEYICKEARETWPPNTPALLPSRVLEVENTTDGLKARLVMASDGQRSDYVALSHCWGRSKNMLTTTTRTLEQRLAAINWDNLPKTFQDALTITAKLKMKYIWIDSLCILQDDQKDWEIESAKMGDVYAKSYLTIAATGSIDCDGGLLNTRKRLFDEETKLVVPHRIKEVLHPFTNAKTKIFVRHALSSGPLQLRNAGYSATKTMLAPLLTRAWCLQERLLSPRVVHFHGEEMVFECKTMTRCECTALDFEHNRSVRINGLGPHSFKYRFNRTTSHGGDTGDIARFWLELVALYMDLKLSKEKDRLPAIAGLAKMVGRFFDSYYDPMRSAYPKGTTRYVAGLWRHELPESLLWRRSASVERCWRSDSDVPTWSWAAIRYENNQDVGGISWERSNSTHIDSRCKVIEVHGPPPGINEYFSFPDGRISLRAATMSAILIPVTSRDLRGSFNETAHRIRAGYTLSFNGEMDSDDDVALDLTLDETNATINFAYKRIYCILIASISDSSFAGHKLHQPYSDRVDVALIVRKSSEGLYERIGLSKHSKRRGRFEDAPIQMMHLV</sequence>
<dbReference type="PANTHER" id="PTHR33112">
    <property type="entry name" value="DOMAIN PROTEIN, PUTATIVE-RELATED"/>
    <property type="match status" value="1"/>
</dbReference>
<accession>A0A8H7AIQ2</accession>
<dbReference type="InterPro" id="IPR010730">
    <property type="entry name" value="HET"/>
</dbReference>
<dbReference type="OrthoDB" id="8300194at2759"/>
<gene>
    <name evidence="2" type="ORF">GJ744_010005</name>
</gene>
<evidence type="ECO:0000313" key="2">
    <source>
        <dbReference type="EMBL" id="KAF7507841.1"/>
    </source>
</evidence>
<feature type="domain" description="Heterokaryon incompatibility" evidence="1">
    <location>
        <begin position="201"/>
        <end position="369"/>
    </location>
</feature>
<dbReference type="Proteomes" id="UP000606974">
    <property type="component" value="Unassembled WGS sequence"/>
</dbReference>
<comment type="caution">
    <text evidence="2">The sequence shown here is derived from an EMBL/GenBank/DDBJ whole genome shotgun (WGS) entry which is preliminary data.</text>
</comment>
<reference evidence="2" key="1">
    <citation type="submission" date="2020-02" db="EMBL/GenBank/DDBJ databases">
        <authorList>
            <person name="Palmer J.M."/>
        </authorList>
    </citation>
    <scope>NUCLEOTIDE SEQUENCE</scope>
    <source>
        <strain evidence="2">EPUS1.4</strain>
        <tissue evidence="2">Thallus</tissue>
    </source>
</reference>
<dbReference type="PANTHER" id="PTHR33112:SF16">
    <property type="entry name" value="HETEROKARYON INCOMPATIBILITY DOMAIN-CONTAINING PROTEIN"/>
    <property type="match status" value="1"/>
</dbReference>
<proteinExistence type="predicted"/>